<dbReference type="NCBIfam" id="TIGR01894">
    <property type="entry name" value="cas_TM1795_cmr1"/>
    <property type="match status" value="1"/>
</dbReference>
<reference evidence="3 4" key="1">
    <citation type="submission" date="2018-06" db="EMBL/GenBank/DDBJ databases">
        <title>Genome sequencing of Oceanotoga sp. sy52.</title>
        <authorList>
            <person name="Mori K."/>
        </authorList>
    </citation>
    <scope>NUCLEOTIDE SEQUENCE [LARGE SCALE GENOMIC DNA]</scope>
    <source>
        <strain evidence="4">sy52</strain>
    </source>
</reference>
<dbReference type="AlphaFoldDB" id="A0A7G1G9S5"/>
<dbReference type="EMBL" id="AP018712">
    <property type="protein sequence ID" value="BBE31753.1"/>
    <property type="molecule type" value="Genomic_DNA"/>
</dbReference>
<evidence type="ECO:0000313" key="4">
    <source>
        <dbReference type="Proteomes" id="UP000516361"/>
    </source>
</evidence>
<name>A0A7G1G9S5_9BACT</name>
<keyword evidence="1" id="KW-0051">Antiviral defense</keyword>
<evidence type="ECO:0000313" key="3">
    <source>
        <dbReference type="EMBL" id="BBE31753.1"/>
    </source>
</evidence>
<dbReference type="InParanoid" id="A0A7G1G9S5"/>
<organism evidence="3 4">
    <name type="scientific">Tepiditoga spiralis</name>
    <dbReference type="NCBI Taxonomy" id="2108365"/>
    <lineage>
        <taxon>Bacteria</taxon>
        <taxon>Thermotogati</taxon>
        <taxon>Thermotogota</taxon>
        <taxon>Thermotogae</taxon>
        <taxon>Petrotogales</taxon>
        <taxon>Petrotogaceae</taxon>
        <taxon>Tepiditoga</taxon>
    </lineage>
</organism>
<sequence length="389" mass="45287">MQLLKLTLETTSPMFNGRDNNFVLLPQSIRGVMRYWFRACIPRTINIGRNYENLKKIEEDLFGSTERKSSFDVIVESNYQQSISKSIAGNVFSDFKYGIYGAESKRYLKEGTKINLTFVIKRNIDDLDYLLYYLMYLISNIGGIGMKSRNGFGSFLIIKKDEKYQKPSGFVDTLKKIDVIMQKYAEKLNLPLGGTIFNEIPDFPTLTKSNYKGYTSKQRFVNIQQLFKFLYKADIENPGAYIHLKKKYLRGAHTKRDSFVRSIKAIERSRPERIEYKQALLGLPINYRIMSGHHGNIRGGNYTLSGDERKASPVYISVHRILDEKKTIKYIYKIFIIKSKMSSNNNLKFKKKGEKITLNGYFNFDFKDIEKNLVKANLIKEVKKIEHKK</sequence>
<protein>
    <submittedName>
        <fullName evidence="3">Type III-B CRISPR module RAMP protein Cmr1</fullName>
    </submittedName>
</protein>
<dbReference type="InterPro" id="IPR005537">
    <property type="entry name" value="RAMP_III_fam"/>
</dbReference>
<keyword evidence="4" id="KW-1185">Reference proteome</keyword>
<dbReference type="RefSeq" id="WP_190614505.1">
    <property type="nucleotide sequence ID" value="NZ_AP018712.1"/>
</dbReference>
<feature type="domain" description="CRISPR type III-associated protein" evidence="2">
    <location>
        <begin position="7"/>
        <end position="155"/>
    </location>
</feature>
<dbReference type="KEGG" id="ocy:OSSY52_18940"/>
<dbReference type="Proteomes" id="UP000516361">
    <property type="component" value="Chromosome"/>
</dbReference>
<gene>
    <name evidence="3" type="ORF">OSSY52_18940</name>
</gene>
<evidence type="ECO:0000256" key="1">
    <source>
        <dbReference type="ARBA" id="ARBA00023118"/>
    </source>
</evidence>
<proteinExistence type="predicted"/>
<accession>A0A7G1G9S5</accession>
<dbReference type="InterPro" id="IPR007522">
    <property type="entry name" value="CRISPR-assoc_prot_TM1795"/>
</dbReference>
<dbReference type="GO" id="GO:0051607">
    <property type="term" value="P:defense response to virus"/>
    <property type="evidence" value="ECO:0007669"/>
    <property type="project" value="UniProtKB-KW"/>
</dbReference>
<evidence type="ECO:0000259" key="2">
    <source>
        <dbReference type="Pfam" id="PF03787"/>
    </source>
</evidence>
<dbReference type="Pfam" id="PF03787">
    <property type="entry name" value="RAMPs"/>
    <property type="match status" value="1"/>
</dbReference>